<dbReference type="PROSITE" id="PS00086">
    <property type="entry name" value="CYTOCHROME_P450"/>
    <property type="match status" value="1"/>
</dbReference>
<evidence type="ECO:0008006" key="11">
    <source>
        <dbReference type="Google" id="ProtNLM"/>
    </source>
</evidence>
<evidence type="ECO:0000256" key="2">
    <source>
        <dbReference type="ARBA" id="ARBA00022617"/>
    </source>
</evidence>
<organism evidence="8 10">
    <name type="scientific">Didymodactylos carnosus</name>
    <dbReference type="NCBI Taxonomy" id="1234261"/>
    <lineage>
        <taxon>Eukaryota</taxon>
        <taxon>Metazoa</taxon>
        <taxon>Spiralia</taxon>
        <taxon>Gnathifera</taxon>
        <taxon>Rotifera</taxon>
        <taxon>Eurotatoria</taxon>
        <taxon>Bdelloidea</taxon>
        <taxon>Philodinida</taxon>
        <taxon>Philodinidae</taxon>
        <taxon>Didymodactylos</taxon>
    </lineage>
</organism>
<evidence type="ECO:0000256" key="6">
    <source>
        <dbReference type="ARBA" id="ARBA00043906"/>
    </source>
</evidence>
<dbReference type="AlphaFoldDB" id="A0A8S2FNZ6"/>
<dbReference type="InterPro" id="IPR050705">
    <property type="entry name" value="Cytochrome_P450_3A"/>
</dbReference>
<dbReference type="InterPro" id="IPR017972">
    <property type="entry name" value="Cyt_P450_CS"/>
</dbReference>
<protein>
    <recommendedName>
        <fullName evidence="11">Cytochrome P450</fullName>
    </recommendedName>
</protein>
<dbReference type="InterPro" id="IPR036396">
    <property type="entry name" value="Cyt_P450_sf"/>
</dbReference>
<keyword evidence="7" id="KW-0503">Monooxygenase</keyword>
<keyword evidence="2 7" id="KW-0349">Heme</keyword>
<sequence>MHKVSREILCLYESSVIQPDVFSIHYDNELWGPHDSQDFYPERHLDKQRHPLAYMAFGSGPRNCVGIRFALVEIKCVLIRLLKQYTIMKCDKLETNLSIGENIVVAPKEVWIKLEKRL</sequence>
<dbReference type="GO" id="GO:0008395">
    <property type="term" value="F:steroid hydroxylase activity"/>
    <property type="evidence" value="ECO:0007669"/>
    <property type="project" value="TreeGrafter"/>
</dbReference>
<dbReference type="GO" id="GO:0020037">
    <property type="term" value="F:heme binding"/>
    <property type="evidence" value="ECO:0007669"/>
    <property type="project" value="InterPro"/>
</dbReference>
<gene>
    <name evidence="8" type="ORF">OVA965_LOCUS37340</name>
    <name evidence="9" type="ORF">TMI583_LOCUS38415</name>
</gene>
<dbReference type="SUPFAM" id="SSF48264">
    <property type="entry name" value="Cytochrome P450"/>
    <property type="match status" value="1"/>
</dbReference>
<dbReference type="PANTHER" id="PTHR24302">
    <property type="entry name" value="CYTOCHROME P450 FAMILY 3"/>
    <property type="match status" value="1"/>
</dbReference>
<dbReference type="PANTHER" id="PTHR24302:SF15">
    <property type="entry name" value="FATTY-ACID PEROXYGENASE"/>
    <property type="match status" value="1"/>
</dbReference>
<evidence type="ECO:0000256" key="4">
    <source>
        <dbReference type="ARBA" id="ARBA00023002"/>
    </source>
</evidence>
<dbReference type="Proteomes" id="UP000677228">
    <property type="component" value="Unassembled WGS sequence"/>
</dbReference>
<keyword evidence="4 7" id="KW-0560">Oxidoreductase</keyword>
<comment type="caution">
    <text evidence="8">The sequence shown here is derived from an EMBL/GenBank/DDBJ whole genome shotgun (WGS) entry which is preliminary data.</text>
</comment>
<evidence type="ECO:0000256" key="3">
    <source>
        <dbReference type="ARBA" id="ARBA00022723"/>
    </source>
</evidence>
<dbReference type="EMBL" id="CAJNOK010035110">
    <property type="protein sequence ID" value="CAF1510265.1"/>
    <property type="molecule type" value="Genomic_DNA"/>
</dbReference>
<dbReference type="GO" id="GO:0016705">
    <property type="term" value="F:oxidoreductase activity, acting on paired donors, with incorporation or reduction of molecular oxygen"/>
    <property type="evidence" value="ECO:0007669"/>
    <property type="project" value="InterPro"/>
</dbReference>
<name>A0A8S2FNZ6_9BILA</name>
<keyword evidence="3 7" id="KW-0479">Metal-binding</keyword>
<dbReference type="Pfam" id="PF00067">
    <property type="entry name" value="p450"/>
    <property type="match status" value="1"/>
</dbReference>
<dbReference type="EMBL" id="CAJOBA010057181">
    <property type="protein sequence ID" value="CAF4298161.1"/>
    <property type="molecule type" value="Genomic_DNA"/>
</dbReference>
<reference evidence="8" key="1">
    <citation type="submission" date="2021-02" db="EMBL/GenBank/DDBJ databases">
        <authorList>
            <person name="Nowell W R."/>
        </authorList>
    </citation>
    <scope>NUCLEOTIDE SEQUENCE</scope>
</reference>
<evidence type="ECO:0000313" key="9">
    <source>
        <dbReference type="EMBL" id="CAF4298161.1"/>
    </source>
</evidence>
<evidence type="ECO:0000256" key="5">
    <source>
        <dbReference type="ARBA" id="ARBA00023004"/>
    </source>
</evidence>
<keyword evidence="5 7" id="KW-0408">Iron</keyword>
<accession>A0A8S2FNZ6</accession>
<evidence type="ECO:0000313" key="10">
    <source>
        <dbReference type="Proteomes" id="UP000677228"/>
    </source>
</evidence>
<dbReference type="Proteomes" id="UP000682733">
    <property type="component" value="Unassembled WGS sequence"/>
</dbReference>
<evidence type="ECO:0000256" key="1">
    <source>
        <dbReference type="ARBA" id="ARBA00010617"/>
    </source>
</evidence>
<proteinExistence type="inferred from homology"/>
<evidence type="ECO:0000313" key="8">
    <source>
        <dbReference type="EMBL" id="CAF1510265.1"/>
    </source>
</evidence>
<dbReference type="InterPro" id="IPR001128">
    <property type="entry name" value="Cyt_P450"/>
</dbReference>
<evidence type="ECO:0000256" key="7">
    <source>
        <dbReference type="RuleBase" id="RU000461"/>
    </source>
</evidence>
<comment type="similarity">
    <text evidence="1 7">Belongs to the cytochrome P450 family.</text>
</comment>
<comment type="function">
    <text evidence="6">Cytochromes P450 are a group of heme-thiolate monooxygenases. They oxidize a variety of structurally unrelated compounds, including steroids, fatty acids, and xenobiotics.</text>
</comment>
<dbReference type="Gene3D" id="1.10.630.10">
    <property type="entry name" value="Cytochrome P450"/>
    <property type="match status" value="1"/>
</dbReference>
<dbReference type="GO" id="GO:0005506">
    <property type="term" value="F:iron ion binding"/>
    <property type="evidence" value="ECO:0007669"/>
    <property type="project" value="InterPro"/>
</dbReference>